<feature type="binding site" evidence="9">
    <location>
        <position position="90"/>
    </location>
    <ligand>
        <name>S-adenosyl-L-methionine</name>
        <dbReference type="ChEBI" id="CHEBI:59789"/>
    </ligand>
</feature>
<dbReference type="EC" id="2.1.1.-" evidence="10"/>
<dbReference type="GO" id="GO:0003723">
    <property type="term" value="F:RNA binding"/>
    <property type="evidence" value="ECO:0007669"/>
    <property type="project" value="UniProtKB-UniRule"/>
</dbReference>
<feature type="binding site" evidence="9">
    <location>
        <position position="69"/>
    </location>
    <ligand>
        <name>S-adenosyl-L-methionine</name>
        <dbReference type="ChEBI" id="CHEBI:59789"/>
    </ligand>
</feature>
<comment type="caution">
    <text evidence="14">The sequence shown here is derived from an EMBL/GenBank/DDBJ whole genome shotgun (WGS) entry which is preliminary data.</text>
</comment>
<dbReference type="InterPro" id="IPR020598">
    <property type="entry name" value="rRNA_Ade_methylase_Trfase_N"/>
</dbReference>
<evidence type="ECO:0000256" key="7">
    <source>
        <dbReference type="ARBA" id="ARBA00049478"/>
    </source>
</evidence>
<evidence type="ECO:0000256" key="5">
    <source>
        <dbReference type="ARBA" id="ARBA00022691"/>
    </source>
</evidence>
<dbReference type="InterPro" id="IPR011530">
    <property type="entry name" value="rRNA_adenine_dimethylase"/>
</dbReference>
<organism evidence="14 17">
    <name type="scientific">Aspergillus felis</name>
    <dbReference type="NCBI Taxonomy" id="1287682"/>
    <lineage>
        <taxon>Eukaryota</taxon>
        <taxon>Fungi</taxon>
        <taxon>Dikarya</taxon>
        <taxon>Ascomycota</taxon>
        <taxon>Pezizomycotina</taxon>
        <taxon>Eurotiomycetes</taxon>
        <taxon>Eurotiomycetidae</taxon>
        <taxon>Eurotiales</taxon>
        <taxon>Aspergillaceae</taxon>
        <taxon>Aspergillus</taxon>
        <taxon>Aspergillus subgen. Fumigati</taxon>
    </lineage>
</organism>
<keyword evidence="16" id="KW-1185">Reference proteome</keyword>
<comment type="function">
    <text evidence="1">Specifically dimethylates two adjacent adenosines in the loop of a conserved hairpin near the 3'-end of 18S rRNA in the 40S particle.</text>
</comment>
<dbReference type="PROSITE" id="PS51689">
    <property type="entry name" value="SAM_RNA_A_N6_MT"/>
    <property type="match status" value="1"/>
</dbReference>
<evidence type="ECO:0000313" key="17">
    <source>
        <dbReference type="Proteomes" id="UP000654922"/>
    </source>
</evidence>
<evidence type="ECO:0000256" key="12">
    <source>
        <dbReference type="SAM" id="MobiDB-lite"/>
    </source>
</evidence>
<dbReference type="InterPro" id="IPR020596">
    <property type="entry name" value="rRNA_Ade_Mease_Trfase_CS"/>
</dbReference>
<feature type="domain" description="Ribosomal RNA adenine methylase transferase N-terminal" evidence="13">
    <location>
        <begin position="49"/>
        <end position="221"/>
    </location>
</feature>
<dbReference type="Gene3D" id="1.10.8.480">
    <property type="match status" value="1"/>
</dbReference>
<dbReference type="AlphaFoldDB" id="A0A8H6Q6W5"/>
<protein>
    <recommendedName>
        <fullName evidence="10">rRNA adenine N(6)-methyltransferase</fullName>
        <ecNumber evidence="10">2.1.1.-</ecNumber>
    </recommendedName>
</protein>
<proteinExistence type="inferred from homology"/>
<feature type="region of interest" description="Disordered" evidence="12">
    <location>
        <begin position="1"/>
        <end position="26"/>
    </location>
</feature>
<evidence type="ECO:0000256" key="4">
    <source>
        <dbReference type="ARBA" id="ARBA00022679"/>
    </source>
</evidence>
<accession>A0A8H6Q6W5</accession>
<evidence type="ECO:0000259" key="13">
    <source>
        <dbReference type="SMART" id="SM00650"/>
    </source>
</evidence>
<keyword evidence="3 9" id="KW-0489">Methyltransferase</keyword>
<keyword evidence="5 9" id="KW-0949">S-adenosyl-L-methionine</keyword>
<name>A0A8H6Q6W5_9EURO</name>
<dbReference type="InterPro" id="IPR001737">
    <property type="entry name" value="KsgA/Erm"/>
</dbReference>
<feature type="binding site" evidence="9">
    <location>
        <position position="44"/>
    </location>
    <ligand>
        <name>S-adenosyl-L-methionine</name>
        <dbReference type="ChEBI" id="CHEBI:59789"/>
    </ligand>
</feature>
<feature type="binding site" evidence="9">
    <location>
        <position position="42"/>
    </location>
    <ligand>
        <name>S-adenosyl-L-methionine</name>
        <dbReference type="ChEBI" id="CHEBI:59789"/>
    </ligand>
</feature>
<dbReference type="GO" id="GO:0052909">
    <property type="term" value="F:18S rRNA (adenine(1779)-N(6)/adenine(1780)-N(6))-dimethyltransferase activity"/>
    <property type="evidence" value="ECO:0007669"/>
    <property type="project" value="UniProtKB-EC"/>
</dbReference>
<comment type="catalytic activity">
    <reaction evidence="7">
        <text>adenosine(1779)/adenosine(1780) in 18S rRNA + 4 S-adenosyl-L-methionine = N(6)-dimethyladenosine(1779)/N(6)-dimethyladenosine(1780) in 18S rRNA + 4 S-adenosyl-L-homocysteine + 4 H(+)</text>
        <dbReference type="Rhea" id="RHEA:42780"/>
        <dbReference type="Rhea" id="RHEA-COMP:10234"/>
        <dbReference type="Rhea" id="RHEA-COMP:10236"/>
        <dbReference type="ChEBI" id="CHEBI:15378"/>
        <dbReference type="ChEBI" id="CHEBI:57856"/>
        <dbReference type="ChEBI" id="CHEBI:59789"/>
        <dbReference type="ChEBI" id="CHEBI:74411"/>
        <dbReference type="ChEBI" id="CHEBI:74493"/>
        <dbReference type="EC" id="2.1.1.183"/>
    </reaction>
</comment>
<evidence type="ECO:0000256" key="11">
    <source>
        <dbReference type="SAM" id="Coils"/>
    </source>
</evidence>
<dbReference type="PROSITE" id="PS01131">
    <property type="entry name" value="RRNA_A_DIMETH"/>
    <property type="match status" value="1"/>
</dbReference>
<feature type="binding site" evidence="9">
    <location>
        <position position="118"/>
    </location>
    <ligand>
        <name>S-adenosyl-L-methionine</name>
        <dbReference type="ChEBI" id="CHEBI:59789"/>
    </ligand>
</feature>
<evidence type="ECO:0000313" key="15">
    <source>
        <dbReference type="EMBL" id="KAF7176408.1"/>
    </source>
</evidence>
<evidence type="ECO:0000256" key="9">
    <source>
        <dbReference type="PROSITE-ProRule" id="PRU01026"/>
    </source>
</evidence>
<dbReference type="EMBL" id="JACBAG010001912">
    <property type="protein sequence ID" value="KAF7176408.1"/>
    <property type="molecule type" value="Genomic_DNA"/>
</dbReference>
<evidence type="ECO:0000313" key="14">
    <source>
        <dbReference type="EMBL" id="KAF7166687.1"/>
    </source>
</evidence>
<dbReference type="InterPro" id="IPR029063">
    <property type="entry name" value="SAM-dependent_MTases_sf"/>
</dbReference>
<keyword evidence="2 10" id="KW-0698">rRNA processing</keyword>
<dbReference type="Proteomes" id="UP000654922">
    <property type="component" value="Unassembled WGS sequence"/>
</dbReference>
<sequence>MGKAARGKRNAPSSSPYPKPSGAPPSKAATAIFKFNTDIGQHILKNPTIADAIVDKANVQPSQTVLEVGPGTGILTTRILQKAKKVIAVELDPRMAAEVTKTVQGTPAEKKLQVILGDFVKTDLSKLPPFQICISNTPYQISSPLIFKLLSMPNPPKTCILMVQREFALRLIARPGDSLYSRLSVNAQFFSRISHVMKVGKNNFRPPPQVESSVVRIEPKADRPNISWDEWDGMLRICFVRKNKTLRAGFMATKVRALIERNWITWVSMHPEKVTQADIDFLQGKDVSALQGVDEDMDMGQDGEEPVEGGDDEDDIFMDLGGETDVPVTTSKGSLVAIGDQQVPRAMVTKLVQVKIQRVLDQANLSNARAQNATEIFEIFRYPVDLISATKVPIMLDKPDDWWAWSAYIKGLAKRRGVWKYVDPDDEKNTIDEPVEPTMPVSAKPFDQMDSIDRFVWQQESKLYDWSYKIYEREWNGMTAIWTAIQNTVSQKHRRILTLDISERQRMIKLRDKLKPDDVSRMIKLRARFEKLGATKHNESMEEWLSEWENVIGECEDAGLTDIIGYVATRKFLESIEPLLPVYAEIRHAELKKDTTLSTFEEINDFRHRWDDENQLSSVFSTSQGQADQSNRSNQPRKCICGDFHSFIDCPYIISSKRPVSWKADPKIKAKLEKVKKTRENVKAAIERAVEQSNQEAGANRTFLRSIKRSRSTTVVDEGIEYELE</sequence>
<evidence type="ECO:0000256" key="6">
    <source>
        <dbReference type="ARBA" id="ARBA00022884"/>
    </source>
</evidence>
<dbReference type="FunFam" id="3.40.50.150:FF:000007">
    <property type="entry name" value="rRNA adenine N(6)-methyltransferase"/>
    <property type="match status" value="1"/>
</dbReference>
<dbReference type="CDD" id="cd02440">
    <property type="entry name" value="AdoMet_MTases"/>
    <property type="match status" value="1"/>
</dbReference>
<dbReference type="EMBL" id="JACBAE010001299">
    <property type="protein sequence ID" value="KAF7166687.1"/>
    <property type="molecule type" value="Genomic_DNA"/>
</dbReference>
<evidence type="ECO:0000256" key="2">
    <source>
        <dbReference type="ARBA" id="ARBA00022552"/>
    </source>
</evidence>
<dbReference type="PANTHER" id="PTHR11727">
    <property type="entry name" value="DIMETHYLADENOSINE TRANSFERASE"/>
    <property type="match status" value="1"/>
</dbReference>
<evidence type="ECO:0000256" key="1">
    <source>
        <dbReference type="ARBA" id="ARBA00002977"/>
    </source>
</evidence>
<evidence type="ECO:0000313" key="16">
    <source>
        <dbReference type="Proteomes" id="UP000641853"/>
    </source>
</evidence>
<keyword evidence="11" id="KW-0175">Coiled coil</keyword>
<dbReference type="Proteomes" id="UP000641853">
    <property type="component" value="Unassembled WGS sequence"/>
</dbReference>
<reference evidence="14" key="1">
    <citation type="submission" date="2020-06" db="EMBL/GenBank/DDBJ databases">
        <title>Draft genome sequences of strains closely related to Aspergillus parafelis and Aspergillus hiratsukae.</title>
        <authorList>
            <person name="Dos Santos R.A.C."/>
            <person name="Rivero-Menendez O."/>
            <person name="Steenwyk J.L."/>
            <person name="Mead M.E."/>
            <person name="Goldman G.H."/>
            <person name="Alastruey-Izquierdo A."/>
            <person name="Rokas A."/>
        </authorList>
    </citation>
    <scope>NUCLEOTIDE SEQUENCE</scope>
    <source>
        <strain evidence="14">CNM-CM5623</strain>
        <strain evidence="15">CNM-CM7691</strain>
    </source>
</reference>
<keyword evidence="4 9" id="KW-0808">Transferase</keyword>
<dbReference type="OrthoDB" id="74991at2759"/>
<comment type="similarity">
    <text evidence="8 9 10">Belongs to the class I-like SAM-binding methyltransferase superfamily. rRNA adenine N(6)-methyltransferase family.</text>
</comment>
<dbReference type="SMART" id="SM00650">
    <property type="entry name" value="rADc"/>
    <property type="match status" value="1"/>
</dbReference>
<dbReference type="NCBIfam" id="TIGR00755">
    <property type="entry name" value="ksgA"/>
    <property type="match status" value="1"/>
</dbReference>
<dbReference type="Pfam" id="PF00398">
    <property type="entry name" value="RrnaAD"/>
    <property type="match status" value="1"/>
</dbReference>
<dbReference type="SUPFAM" id="SSF53335">
    <property type="entry name" value="S-adenosyl-L-methionine-dependent methyltransferases"/>
    <property type="match status" value="1"/>
</dbReference>
<feature type="binding site" evidence="9">
    <location>
        <position position="136"/>
    </location>
    <ligand>
        <name>S-adenosyl-L-methionine</name>
        <dbReference type="ChEBI" id="CHEBI:59789"/>
    </ligand>
</feature>
<dbReference type="PANTHER" id="PTHR11727:SF7">
    <property type="entry name" value="DIMETHYLADENOSINE TRANSFERASE-RELATED"/>
    <property type="match status" value="1"/>
</dbReference>
<keyword evidence="6 9" id="KW-0694">RNA-binding</keyword>
<feature type="coiled-coil region" evidence="11">
    <location>
        <begin position="668"/>
        <end position="695"/>
    </location>
</feature>
<evidence type="ECO:0000256" key="3">
    <source>
        <dbReference type="ARBA" id="ARBA00022603"/>
    </source>
</evidence>
<evidence type="ECO:0000256" key="10">
    <source>
        <dbReference type="RuleBase" id="RU362106"/>
    </source>
</evidence>
<dbReference type="Gene3D" id="3.40.50.150">
    <property type="entry name" value="Vaccinia Virus protein VP39"/>
    <property type="match status" value="1"/>
</dbReference>
<dbReference type="GO" id="GO:0005730">
    <property type="term" value="C:nucleolus"/>
    <property type="evidence" value="ECO:0007669"/>
    <property type="project" value="TreeGrafter"/>
</dbReference>
<evidence type="ECO:0000256" key="8">
    <source>
        <dbReference type="ARBA" id="ARBA00061109"/>
    </source>
</evidence>
<gene>
    <name evidence="14" type="ORF">CNMCM5623_000231</name>
    <name evidence="15" type="ORF">CNMCM7691_002537</name>
</gene>